<dbReference type="PANTHER" id="PTHR47032">
    <property type="entry name" value="UDP-D-XYLOSE:L-FUCOSE ALPHA-1,3-D-XYLOSYLTRANSFERASE-RELATED"/>
    <property type="match status" value="1"/>
</dbReference>
<dbReference type="InterPro" id="IPR005069">
    <property type="entry name" value="Nucl-diP-sugar_transferase"/>
</dbReference>
<dbReference type="PANTHER" id="PTHR47032:SF1">
    <property type="entry name" value="UDP-D-XYLOSE:L-FUCOSE ALPHA-1,3-D-XYLOSYLTRANSFERASE-RELATED"/>
    <property type="match status" value="1"/>
</dbReference>
<proteinExistence type="predicted"/>
<organism evidence="2 3">
    <name type="scientific">Rotaria socialis</name>
    <dbReference type="NCBI Taxonomy" id="392032"/>
    <lineage>
        <taxon>Eukaryota</taxon>
        <taxon>Metazoa</taxon>
        <taxon>Spiralia</taxon>
        <taxon>Gnathifera</taxon>
        <taxon>Rotifera</taxon>
        <taxon>Eurotatoria</taxon>
        <taxon>Bdelloidea</taxon>
        <taxon>Philodinida</taxon>
        <taxon>Philodinidae</taxon>
        <taxon>Rotaria</taxon>
    </lineage>
</organism>
<dbReference type="GO" id="GO:0005794">
    <property type="term" value="C:Golgi apparatus"/>
    <property type="evidence" value="ECO:0007669"/>
    <property type="project" value="TreeGrafter"/>
</dbReference>
<gene>
    <name evidence="2" type="ORF">KIK155_LOCUS27640</name>
</gene>
<dbReference type="GO" id="GO:0016757">
    <property type="term" value="F:glycosyltransferase activity"/>
    <property type="evidence" value="ECO:0007669"/>
    <property type="project" value="TreeGrafter"/>
</dbReference>
<dbReference type="EMBL" id="CAJNYV010005013">
    <property type="protein sequence ID" value="CAF3715709.1"/>
    <property type="molecule type" value="Genomic_DNA"/>
</dbReference>
<name>A0A818VTS1_9BILA</name>
<accession>A0A818VTS1</accession>
<protein>
    <recommendedName>
        <fullName evidence="1">Nucleotide-diphospho-sugar transferase domain-containing protein</fullName>
    </recommendedName>
</protein>
<dbReference type="AlphaFoldDB" id="A0A818VTS1"/>
<evidence type="ECO:0000259" key="1">
    <source>
        <dbReference type="Pfam" id="PF03407"/>
    </source>
</evidence>
<reference evidence="2" key="1">
    <citation type="submission" date="2021-02" db="EMBL/GenBank/DDBJ databases">
        <authorList>
            <person name="Nowell W R."/>
        </authorList>
    </citation>
    <scope>NUCLEOTIDE SEQUENCE</scope>
</reference>
<comment type="caution">
    <text evidence="2">The sequence shown here is derived from an EMBL/GenBank/DDBJ whole genome shotgun (WGS) entry which is preliminary data.</text>
</comment>
<evidence type="ECO:0000313" key="2">
    <source>
        <dbReference type="EMBL" id="CAF3715709.1"/>
    </source>
</evidence>
<feature type="domain" description="Nucleotide-diphospho-sugar transferase" evidence="1">
    <location>
        <begin position="17"/>
        <end position="241"/>
    </location>
</feature>
<evidence type="ECO:0000313" key="3">
    <source>
        <dbReference type="Proteomes" id="UP000663865"/>
    </source>
</evidence>
<dbReference type="Pfam" id="PF03407">
    <property type="entry name" value="Nucleotid_trans"/>
    <property type="match status" value="1"/>
</dbReference>
<dbReference type="InterPro" id="IPR052636">
    <property type="entry name" value="UDP-D-xylose:L-fucose_XylT"/>
</dbReference>
<dbReference type="Proteomes" id="UP000663865">
    <property type="component" value="Unassembled WGS sequence"/>
</dbReference>
<sequence length="294" mass="33340">MTWNFLCRLAKISKTFKYVVVAQDYDFYAFLQSNMIPSVPGSSMHSSSSPNAANYGSAEFNTISIAKITAVRKVLELGYNVLSSDVDIAWNKNPVPFLPTDVDLVIQSNSGSNLFEIGSEANTGFYFLKSNSRSIALLNETIHRASGSPGLDDQVYFGNVLREWRVSGKVMFIIERQTAPWVYNNERPFTFRVLHPYRFQTGQVAQAFFGKQVEPPYDGKEQDIILVHANFMTGHTSKVNFFKSHGLWNVNDAKFKRNLRLWNLKKKTHAEKKSQRQNIASQSGLQQLEPMCMA</sequence>